<evidence type="ECO:0000256" key="15">
    <source>
        <dbReference type="RuleBase" id="RU363051"/>
    </source>
</evidence>
<dbReference type="EMBL" id="JAEVFJ010000010">
    <property type="protein sequence ID" value="KAH8102146.1"/>
    <property type="molecule type" value="Genomic_DNA"/>
</dbReference>
<evidence type="ECO:0000259" key="16">
    <source>
        <dbReference type="PROSITE" id="PS50873"/>
    </source>
</evidence>
<protein>
    <recommendedName>
        <fullName evidence="15">Peroxidase</fullName>
        <ecNumber evidence="15">1.11.1.-</ecNumber>
    </recommendedName>
</protein>
<dbReference type="InterPro" id="IPR002016">
    <property type="entry name" value="Haem_peroxidase"/>
</dbReference>
<dbReference type="EC" id="1.11.1.-" evidence="15"/>
<feature type="binding site" evidence="12">
    <location>
        <position position="135"/>
    </location>
    <ligand>
        <name>Ca(2+)</name>
        <dbReference type="ChEBI" id="CHEBI:29108"/>
        <label>1</label>
    </ligand>
</feature>
<feature type="binding site" description="axial binding residue" evidence="12">
    <location>
        <position position="243"/>
    </location>
    <ligand>
        <name>heme b</name>
        <dbReference type="ChEBI" id="CHEBI:60344"/>
    </ligand>
    <ligandPart>
        <name>Fe</name>
        <dbReference type="ChEBI" id="CHEBI:18248"/>
    </ligandPart>
</feature>
<comment type="caution">
    <text evidence="17">The sequence shown here is derived from an EMBL/GenBank/DDBJ whole genome shotgun (WGS) entry which is preliminary data.</text>
</comment>
<evidence type="ECO:0000256" key="2">
    <source>
        <dbReference type="ARBA" id="ARBA00022525"/>
    </source>
</evidence>
<reference evidence="17" key="1">
    <citation type="journal article" date="2021" name="New Phytol.">
        <title>Evolutionary innovations through gain and loss of genes in the ectomycorrhizal Boletales.</title>
        <authorList>
            <person name="Wu G."/>
            <person name="Miyauchi S."/>
            <person name="Morin E."/>
            <person name="Kuo A."/>
            <person name="Drula E."/>
            <person name="Varga T."/>
            <person name="Kohler A."/>
            <person name="Feng B."/>
            <person name="Cao Y."/>
            <person name="Lipzen A."/>
            <person name="Daum C."/>
            <person name="Hundley H."/>
            <person name="Pangilinan J."/>
            <person name="Johnson J."/>
            <person name="Barry K."/>
            <person name="LaButti K."/>
            <person name="Ng V."/>
            <person name="Ahrendt S."/>
            <person name="Min B."/>
            <person name="Choi I.G."/>
            <person name="Park H."/>
            <person name="Plett J.M."/>
            <person name="Magnuson J."/>
            <person name="Spatafora J.W."/>
            <person name="Nagy L.G."/>
            <person name="Henrissat B."/>
            <person name="Grigoriev I.V."/>
            <person name="Yang Z.L."/>
            <person name="Xu J."/>
            <person name="Martin F.M."/>
        </authorList>
    </citation>
    <scope>NUCLEOTIDE SEQUENCE</scope>
    <source>
        <strain evidence="17">KKN 215</strain>
    </source>
</reference>
<evidence type="ECO:0000256" key="5">
    <source>
        <dbReference type="ARBA" id="ARBA00022723"/>
    </source>
</evidence>
<dbReference type="GO" id="GO:0042744">
    <property type="term" value="P:hydrogen peroxide catabolic process"/>
    <property type="evidence" value="ECO:0007669"/>
    <property type="project" value="UniProtKB-KW"/>
</dbReference>
<dbReference type="PANTHER" id="PTHR31356">
    <property type="entry name" value="THYLAKOID LUMENAL 29 KDA PROTEIN, CHLOROPLASTIC-RELATED"/>
    <property type="match status" value="1"/>
</dbReference>
<keyword evidence="5 12" id="KW-0479">Metal-binding</keyword>
<keyword evidence="8 15" id="KW-0560">Oxidoreductase</keyword>
<dbReference type="GO" id="GO:0046872">
    <property type="term" value="F:metal ion binding"/>
    <property type="evidence" value="ECO:0007669"/>
    <property type="project" value="UniProtKB-UniRule"/>
</dbReference>
<keyword evidence="6" id="KW-0732">Signal</keyword>
<gene>
    <name evidence="17" type="ORF">BXZ70DRAFT_55821</name>
</gene>
<evidence type="ECO:0000256" key="4">
    <source>
        <dbReference type="ARBA" id="ARBA00022617"/>
    </source>
</evidence>
<keyword evidence="14" id="KW-1015">Disulfide bond</keyword>
<dbReference type="GO" id="GO:0020037">
    <property type="term" value="F:heme binding"/>
    <property type="evidence" value="ECO:0007669"/>
    <property type="project" value="UniProtKB-UniRule"/>
</dbReference>
<keyword evidence="9 12" id="KW-0408">Iron</keyword>
<keyword evidence="2" id="KW-0964">Secreted</keyword>
<dbReference type="PRINTS" id="PR00462">
    <property type="entry name" value="LIGNINASE"/>
</dbReference>
<evidence type="ECO:0000256" key="1">
    <source>
        <dbReference type="ARBA" id="ARBA00006089"/>
    </source>
</evidence>
<dbReference type="GO" id="GO:0034599">
    <property type="term" value="P:cellular response to oxidative stress"/>
    <property type="evidence" value="ECO:0007669"/>
    <property type="project" value="InterPro"/>
</dbReference>
<dbReference type="Gene3D" id="1.10.420.10">
    <property type="entry name" value="Peroxidase, domain 2"/>
    <property type="match status" value="1"/>
</dbReference>
<evidence type="ECO:0000256" key="13">
    <source>
        <dbReference type="PIRSR" id="PIRSR601621-3"/>
    </source>
</evidence>
<dbReference type="CDD" id="cd00692">
    <property type="entry name" value="ligninase"/>
    <property type="match status" value="1"/>
</dbReference>
<evidence type="ECO:0000256" key="3">
    <source>
        <dbReference type="ARBA" id="ARBA00022559"/>
    </source>
</evidence>
<dbReference type="GO" id="GO:0000302">
    <property type="term" value="P:response to reactive oxygen species"/>
    <property type="evidence" value="ECO:0007669"/>
    <property type="project" value="TreeGrafter"/>
</dbReference>
<accession>A0A8K0XR31</accession>
<evidence type="ECO:0000313" key="17">
    <source>
        <dbReference type="EMBL" id="KAH8102146.1"/>
    </source>
</evidence>
<dbReference type="InterPro" id="IPR010255">
    <property type="entry name" value="Haem_peroxidase_sf"/>
</dbReference>
<dbReference type="InterPro" id="IPR024589">
    <property type="entry name" value="Ligninase_C"/>
</dbReference>
<dbReference type="Pfam" id="PF11895">
    <property type="entry name" value="Peroxidase_ext"/>
    <property type="match status" value="1"/>
</dbReference>
<dbReference type="SUPFAM" id="SSF48113">
    <property type="entry name" value="Heme-dependent peroxidases"/>
    <property type="match status" value="1"/>
</dbReference>
<dbReference type="InterPro" id="IPR001621">
    <property type="entry name" value="Ligninase"/>
</dbReference>
<evidence type="ECO:0000256" key="9">
    <source>
        <dbReference type="ARBA" id="ARBA00023004"/>
    </source>
</evidence>
<feature type="binding site" evidence="12">
    <location>
        <position position="131"/>
    </location>
    <ligand>
        <name>Ca(2+)</name>
        <dbReference type="ChEBI" id="CHEBI:29108"/>
        <label>1</label>
    </ligand>
</feature>
<keyword evidence="3 15" id="KW-0575">Peroxidase</keyword>
<feature type="site" description="Transition state stabilizer" evidence="13">
    <location>
        <position position="113"/>
    </location>
</feature>
<keyword evidence="4 12" id="KW-0349">Heme</keyword>
<dbReference type="AlphaFoldDB" id="A0A8K0XR31"/>
<feature type="domain" description="Plant heme peroxidase family profile" evidence="16">
    <location>
        <begin position="112"/>
        <end position="358"/>
    </location>
</feature>
<evidence type="ECO:0000256" key="10">
    <source>
        <dbReference type="ARBA" id="ARBA00023180"/>
    </source>
</evidence>
<dbReference type="PROSITE" id="PS50873">
    <property type="entry name" value="PEROXIDASE_4"/>
    <property type="match status" value="1"/>
</dbReference>
<organism evidence="17 18">
    <name type="scientific">Cristinia sonorae</name>
    <dbReference type="NCBI Taxonomy" id="1940300"/>
    <lineage>
        <taxon>Eukaryota</taxon>
        <taxon>Fungi</taxon>
        <taxon>Dikarya</taxon>
        <taxon>Basidiomycota</taxon>
        <taxon>Agaricomycotina</taxon>
        <taxon>Agaricomycetes</taxon>
        <taxon>Agaricomycetidae</taxon>
        <taxon>Agaricales</taxon>
        <taxon>Pleurotineae</taxon>
        <taxon>Stephanosporaceae</taxon>
        <taxon>Cristinia</taxon>
    </lineage>
</organism>
<keyword evidence="18" id="KW-1185">Reference proteome</keyword>
<evidence type="ECO:0000313" key="18">
    <source>
        <dbReference type="Proteomes" id="UP000813824"/>
    </source>
</evidence>
<evidence type="ECO:0000256" key="12">
    <source>
        <dbReference type="PIRSR" id="PIRSR601621-2"/>
    </source>
</evidence>
<name>A0A8K0XR31_9AGAR</name>
<feature type="binding site" evidence="12">
    <location>
        <position position="118"/>
    </location>
    <ligand>
        <name>Ca(2+)</name>
        <dbReference type="ChEBI" id="CHEBI:29108"/>
        <label>1</label>
    </ligand>
</feature>
<keyword evidence="7 12" id="KW-0106">Calcium</keyword>
<feature type="binding site" evidence="12">
    <location>
        <position position="263"/>
    </location>
    <ligand>
        <name>Ca(2+)</name>
        <dbReference type="ChEBI" id="CHEBI:29108"/>
        <label>2</label>
    </ligand>
</feature>
<dbReference type="OrthoDB" id="2113341at2759"/>
<comment type="cofactor">
    <cofactor evidence="12 15">
        <name>Ca(2+)</name>
        <dbReference type="ChEBI" id="CHEBI:29108"/>
    </cofactor>
    <text evidence="12 15">Binds 2 calcium ions per subunit.</text>
</comment>
<dbReference type="Pfam" id="PF00141">
    <property type="entry name" value="peroxidase"/>
    <property type="match status" value="1"/>
</dbReference>
<feature type="disulfide bond" evidence="14">
    <location>
        <begin position="104"/>
        <end position="185"/>
    </location>
</feature>
<dbReference type="PANTHER" id="PTHR31356:SF66">
    <property type="entry name" value="CATALASE-PEROXIDASE"/>
    <property type="match status" value="1"/>
</dbReference>
<feature type="disulfide bond" evidence="14">
    <location>
        <begin position="318"/>
        <end position="383"/>
    </location>
</feature>
<sequence length="420" mass="45320">MSSRHKKDGVWYLVDRHRCNDLQVSHPTHRRGWLHSRCWWYVTSHIRGGIITPLIYLSTSVAAPTSSEAVLCPDGVNFVTREACCKLFAILDDIQENLFDGGKCNAEAHEALRLTFSDAIAISKEAETGGGADGSIMLFSEVETAYAANVGLDEVVAIQKPFFERHDISAADFIQFAGAVAVSNCPGAPRLPFFLGRVSGTEAAPDGLVPEAFHSANQILSRFADAGPVGFSPTEVVRALAAHSVGAADDVDIHAPQAALDTTPFTFDTQFFLETLLEGTTFPTDDSIGAEGEVHSAVKGVLRLESDQALARDPRMTCEWQSLVNNQSKMQAQFSDVWLKLSLLGQDVHLLTDCSDVIPIPQRITAHATFPPTLSKSDLQQTCISSPFPTLETAPGPAITIPPVPKNLALRPAPPEQPPA</sequence>
<feature type="binding site" evidence="12">
    <location>
        <position position="244"/>
    </location>
    <ligand>
        <name>Ca(2+)</name>
        <dbReference type="ChEBI" id="CHEBI:29108"/>
        <label>2</label>
    </ligand>
</feature>
<dbReference type="GO" id="GO:0004601">
    <property type="term" value="F:peroxidase activity"/>
    <property type="evidence" value="ECO:0007669"/>
    <property type="project" value="UniProtKB-KW"/>
</dbReference>
<keyword evidence="11" id="KW-0376">Hydrogen peroxide</keyword>
<comment type="cofactor">
    <cofactor evidence="12">
        <name>heme b</name>
        <dbReference type="ChEBI" id="CHEBI:60344"/>
    </cofactor>
    <text evidence="12">Binds 1 heme b (iron(II)-protoporphyrin IX) group per subunit.</text>
</comment>
<evidence type="ECO:0000256" key="6">
    <source>
        <dbReference type="ARBA" id="ARBA00022729"/>
    </source>
</evidence>
<comment type="similarity">
    <text evidence="1 15">Belongs to the peroxidase family. Ligninase subfamily.</text>
</comment>
<dbReference type="Proteomes" id="UP000813824">
    <property type="component" value="Unassembled WGS sequence"/>
</dbReference>
<feature type="binding site" evidence="12">
    <location>
        <position position="261"/>
    </location>
    <ligand>
        <name>Ca(2+)</name>
        <dbReference type="ChEBI" id="CHEBI:29108"/>
        <label>2</label>
    </ligand>
</feature>
<evidence type="ECO:0000256" key="8">
    <source>
        <dbReference type="ARBA" id="ARBA00023002"/>
    </source>
</evidence>
<feature type="disulfide bond" evidence="14">
    <location>
        <begin position="84"/>
        <end position="354"/>
    </location>
</feature>
<dbReference type="PRINTS" id="PR00458">
    <property type="entry name" value="PEROXIDASE"/>
</dbReference>
<dbReference type="InterPro" id="IPR044831">
    <property type="entry name" value="Ccp1-like"/>
</dbReference>
<evidence type="ECO:0000256" key="14">
    <source>
        <dbReference type="PIRSR" id="PIRSR601621-4"/>
    </source>
</evidence>
<evidence type="ECO:0000256" key="7">
    <source>
        <dbReference type="ARBA" id="ARBA00022837"/>
    </source>
</evidence>
<feature type="binding site" evidence="12">
    <location>
        <position position="133"/>
    </location>
    <ligand>
        <name>Ca(2+)</name>
        <dbReference type="ChEBI" id="CHEBI:29108"/>
        <label>1</label>
    </ligand>
</feature>
<feature type="binding site" evidence="12">
    <location>
        <position position="268"/>
    </location>
    <ligand>
        <name>Ca(2+)</name>
        <dbReference type="ChEBI" id="CHEBI:29108"/>
        <label>2</label>
    </ligand>
</feature>
<keyword evidence="10" id="KW-0325">Glycoprotein</keyword>
<proteinExistence type="inferred from homology"/>
<dbReference type="Gene3D" id="1.10.520.10">
    <property type="match status" value="1"/>
</dbReference>
<feature type="disulfide bond" evidence="14">
    <location>
        <begin position="72"/>
        <end position="85"/>
    </location>
</feature>
<evidence type="ECO:0000256" key="11">
    <source>
        <dbReference type="ARBA" id="ARBA00023324"/>
    </source>
</evidence>